<dbReference type="InterPro" id="IPR005133">
    <property type="entry name" value="PhaG_MnhG_YufB"/>
</dbReference>
<keyword evidence="1" id="KW-1133">Transmembrane helix</keyword>
<accession>A0ABT2YKD4</accession>
<dbReference type="Pfam" id="PF03334">
    <property type="entry name" value="PhaG_MnhG_YufB"/>
    <property type="match status" value="1"/>
</dbReference>
<feature type="transmembrane region" description="Helical" evidence="1">
    <location>
        <begin position="46"/>
        <end position="66"/>
    </location>
</feature>
<reference evidence="2 3" key="1">
    <citation type="submission" date="2021-11" db="EMBL/GenBank/DDBJ databases">
        <authorList>
            <person name="Liang Q."/>
            <person name="Mou H."/>
            <person name="Liu Z."/>
        </authorList>
    </citation>
    <scope>NUCLEOTIDE SEQUENCE [LARGE SCALE GENOMIC DNA]</scope>
    <source>
        <strain evidence="2 3">CHU3</strain>
    </source>
</reference>
<organism evidence="2 3">
    <name type="scientific">Roseateles oligotrophus</name>
    <dbReference type="NCBI Taxonomy" id="1769250"/>
    <lineage>
        <taxon>Bacteria</taxon>
        <taxon>Pseudomonadati</taxon>
        <taxon>Pseudomonadota</taxon>
        <taxon>Betaproteobacteria</taxon>
        <taxon>Burkholderiales</taxon>
        <taxon>Sphaerotilaceae</taxon>
        <taxon>Roseateles</taxon>
    </lineage>
</organism>
<keyword evidence="1" id="KW-0472">Membrane</keyword>
<keyword evidence="1" id="KW-0812">Transmembrane</keyword>
<name>A0ABT2YKD4_9BURK</name>
<protein>
    <submittedName>
        <fullName evidence="2">Na+/H+ antiporter subunit G</fullName>
    </submittedName>
</protein>
<dbReference type="PANTHER" id="PTHR34703">
    <property type="entry name" value="ANTIPORTER SUBUNIT MNHG2-RELATED"/>
    <property type="match status" value="1"/>
</dbReference>
<evidence type="ECO:0000256" key="1">
    <source>
        <dbReference type="SAM" id="Phobius"/>
    </source>
</evidence>
<evidence type="ECO:0000313" key="2">
    <source>
        <dbReference type="EMBL" id="MCV2370513.1"/>
    </source>
</evidence>
<dbReference type="Proteomes" id="UP001209701">
    <property type="component" value="Unassembled WGS sequence"/>
</dbReference>
<feature type="transmembrane region" description="Helical" evidence="1">
    <location>
        <begin position="72"/>
        <end position="93"/>
    </location>
</feature>
<sequence>MNEALSLWVEIPVGILLLISAAFTLAAAIGVLRFKTFFMRMHPPALAFTLASWCVSLATMIYFSALEQGLALHAWLIIILLALTVPVTTIMLARTALFRIRTDKASTEKVPPAFSARP</sequence>
<proteinExistence type="predicted"/>
<dbReference type="PANTHER" id="PTHR34703:SF1">
    <property type="entry name" value="ANTIPORTER SUBUNIT MNHG2-RELATED"/>
    <property type="match status" value="1"/>
</dbReference>
<evidence type="ECO:0000313" key="3">
    <source>
        <dbReference type="Proteomes" id="UP001209701"/>
    </source>
</evidence>
<feature type="transmembrane region" description="Helical" evidence="1">
    <location>
        <begin position="12"/>
        <end position="34"/>
    </location>
</feature>
<gene>
    <name evidence="2" type="ORF">LNV07_20720</name>
</gene>
<comment type="caution">
    <text evidence="2">The sequence shown here is derived from an EMBL/GenBank/DDBJ whole genome shotgun (WGS) entry which is preliminary data.</text>
</comment>
<keyword evidence="3" id="KW-1185">Reference proteome</keyword>
<dbReference type="RefSeq" id="WP_263573094.1">
    <property type="nucleotide sequence ID" value="NZ_JAJIRN010000009.1"/>
</dbReference>
<dbReference type="EMBL" id="JAJIRN010000009">
    <property type="protein sequence ID" value="MCV2370513.1"/>
    <property type="molecule type" value="Genomic_DNA"/>
</dbReference>
<dbReference type="NCBIfam" id="NF009315">
    <property type="entry name" value="PRK12674.1-4"/>
    <property type="match status" value="1"/>
</dbReference>